<feature type="non-terminal residue" evidence="1">
    <location>
        <position position="1"/>
    </location>
</feature>
<organism evidence="1">
    <name type="scientific">marine sediment metagenome</name>
    <dbReference type="NCBI Taxonomy" id="412755"/>
    <lineage>
        <taxon>unclassified sequences</taxon>
        <taxon>metagenomes</taxon>
        <taxon>ecological metagenomes</taxon>
    </lineage>
</organism>
<comment type="caution">
    <text evidence="1">The sequence shown here is derived from an EMBL/GenBank/DDBJ whole genome shotgun (WGS) entry which is preliminary data.</text>
</comment>
<gene>
    <name evidence="1" type="ORF">LCGC14_2530310</name>
</gene>
<accession>A0A0F9ATR2</accession>
<name>A0A0F9ATR2_9ZZZZ</name>
<sequence>INNTKENVDYFIIDWKGTNSDDKKHLIPLLEEFSIPIKKTKEF</sequence>
<dbReference type="AlphaFoldDB" id="A0A0F9ATR2"/>
<reference evidence="1" key="1">
    <citation type="journal article" date="2015" name="Nature">
        <title>Complex archaea that bridge the gap between prokaryotes and eukaryotes.</title>
        <authorList>
            <person name="Spang A."/>
            <person name="Saw J.H."/>
            <person name="Jorgensen S.L."/>
            <person name="Zaremba-Niedzwiedzka K."/>
            <person name="Martijn J."/>
            <person name="Lind A.E."/>
            <person name="van Eijk R."/>
            <person name="Schleper C."/>
            <person name="Guy L."/>
            <person name="Ettema T.J."/>
        </authorList>
    </citation>
    <scope>NUCLEOTIDE SEQUENCE</scope>
</reference>
<dbReference type="Gene3D" id="3.40.50.10700">
    <property type="entry name" value="AF0625-like"/>
    <property type="match status" value="1"/>
</dbReference>
<proteinExistence type="predicted"/>
<dbReference type="EMBL" id="LAZR01041045">
    <property type="protein sequence ID" value="KKL12984.1"/>
    <property type="molecule type" value="Genomic_DNA"/>
</dbReference>
<evidence type="ECO:0000313" key="1">
    <source>
        <dbReference type="EMBL" id="KKL12984.1"/>
    </source>
</evidence>
<protein>
    <submittedName>
        <fullName evidence="1">Uncharacterized protein</fullName>
    </submittedName>
</protein>